<dbReference type="GO" id="GO:0009073">
    <property type="term" value="P:aromatic amino acid family biosynthetic process"/>
    <property type="evidence" value="ECO:0007669"/>
    <property type="project" value="UniProtKB-KW"/>
</dbReference>
<keyword evidence="2" id="KW-0028">Amino-acid biosynthesis</keyword>
<dbReference type="OrthoDB" id="9776868at2"/>
<organism evidence="4 5">
    <name type="scientific">Enteractinococcus coprophilus</name>
    <dbReference type="NCBI Taxonomy" id="1027633"/>
    <lineage>
        <taxon>Bacteria</taxon>
        <taxon>Bacillati</taxon>
        <taxon>Actinomycetota</taxon>
        <taxon>Actinomycetes</taxon>
        <taxon>Micrococcales</taxon>
        <taxon>Micrococcaceae</taxon>
    </lineage>
</organism>
<dbReference type="InterPro" id="IPR046346">
    <property type="entry name" value="Aminoacid_DH-like_N_sf"/>
</dbReference>
<evidence type="ECO:0000256" key="2">
    <source>
        <dbReference type="ARBA" id="ARBA00023141"/>
    </source>
</evidence>
<dbReference type="GO" id="GO:0009423">
    <property type="term" value="P:chorismate biosynthetic process"/>
    <property type="evidence" value="ECO:0007669"/>
    <property type="project" value="TreeGrafter"/>
</dbReference>
<dbReference type="Gene3D" id="3.40.50.720">
    <property type="entry name" value="NAD(P)-binding Rossmann-like Domain"/>
    <property type="match status" value="1"/>
</dbReference>
<dbReference type="Proteomes" id="UP000319746">
    <property type="component" value="Unassembled WGS sequence"/>
</dbReference>
<dbReference type="Gene3D" id="3.40.50.10860">
    <property type="entry name" value="Leucine Dehydrogenase, chain A, domain 1"/>
    <property type="match status" value="1"/>
</dbReference>
<dbReference type="PANTHER" id="PTHR21089:SF1">
    <property type="entry name" value="BIFUNCTIONAL 3-DEHYDROQUINATE DEHYDRATASE_SHIKIMATE DEHYDROGENASE, CHLOROPLASTIC"/>
    <property type="match status" value="1"/>
</dbReference>
<keyword evidence="2" id="KW-0057">Aromatic amino acid biosynthesis</keyword>
<dbReference type="InterPro" id="IPR022893">
    <property type="entry name" value="Shikimate_DH_fam"/>
</dbReference>
<evidence type="ECO:0000259" key="3">
    <source>
        <dbReference type="Pfam" id="PF08501"/>
    </source>
</evidence>
<dbReference type="SUPFAM" id="SSF53223">
    <property type="entry name" value="Aminoacid dehydrogenase-like, N-terminal domain"/>
    <property type="match status" value="1"/>
</dbReference>
<dbReference type="GO" id="GO:0050661">
    <property type="term" value="F:NADP binding"/>
    <property type="evidence" value="ECO:0007669"/>
    <property type="project" value="TreeGrafter"/>
</dbReference>
<comment type="pathway">
    <text evidence="1">Metabolic intermediate biosynthesis; chorismate biosynthesis; chorismate from D-erythrose 4-phosphate and phosphoenolpyruvate: step 4/7.</text>
</comment>
<evidence type="ECO:0000313" key="4">
    <source>
        <dbReference type="EMBL" id="TQL71768.1"/>
    </source>
</evidence>
<dbReference type="AlphaFoldDB" id="A0A543AGQ1"/>
<feature type="domain" description="Shikimate dehydrogenase substrate binding N-terminal" evidence="3">
    <location>
        <begin position="10"/>
        <end position="97"/>
    </location>
</feature>
<proteinExistence type="predicted"/>
<evidence type="ECO:0000256" key="1">
    <source>
        <dbReference type="ARBA" id="ARBA00004871"/>
    </source>
</evidence>
<dbReference type="EMBL" id="VFOU01000003">
    <property type="protein sequence ID" value="TQL71768.1"/>
    <property type="molecule type" value="Genomic_DNA"/>
</dbReference>
<reference evidence="4 5" key="1">
    <citation type="submission" date="2019-06" db="EMBL/GenBank/DDBJ databases">
        <title>Sequencing the genomes of 1000 actinobacteria strains.</title>
        <authorList>
            <person name="Klenk H.-P."/>
        </authorList>
    </citation>
    <scope>NUCLEOTIDE SEQUENCE [LARGE SCALE GENOMIC DNA]</scope>
    <source>
        <strain evidence="4 5">DSM 24083</strain>
    </source>
</reference>
<dbReference type="PANTHER" id="PTHR21089">
    <property type="entry name" value="SHIKIMATE DEHYDROGENASE"/>
    <property type="match status" value="1"/>
</dbReference>
<accession>A0A543AGQ1</accession>
<comment type="caution">
    <text evidence="4">The sequence shown here is derived from an EMBL/GenBank/DDBJ whole genome shotgun (WGS) entry which is preliminary data.</text>
</comment>
<dbReference type="Pfam" id="PF08501">
    <property type="entry name" value="Shikimate_dh_N"/>
    <property type="match status" value="1"/>
</dbReference>
<dbReference type="InterPro" id="IPR036291">
    <property type="entry name" value="NAD(P)-bd_dom_sf"/>
</dbReference>
<gene>
    <name evidence="4" type="ORF">FB556_2270</name>
</gene>
<protein>
    <submittedName>
        <fullName evidence="4">Shikimate dehydrogenase</fullName>
    </submittedName>
</protein>
<sequence>MSTPSYLMGLIGEGVRPSLTPPMHEREATAQQLRFVYRPIDLTELNLPATAVGDLLQAGIALGFNAFNITHPCKQLVLKYLDHVDPAAQRLGACNTVLIDDGKLIGYNTDRSGFASALALELPDADLTDVVLLGAGGAGAAVADALVGAGTKRLSIIDPQPERAQILADQVQHAQPVGSALEIQVGSPADATRWIPQATGLVNASPVGMFSHPGLPVDVDLLDAGMWVADIVYRPAVTELIAHASALGCAVMPGKAMAVGQAADTFQLVTGMVPDRQRMYAHLNELVASEDHRLRENA</sequence>
<dbReference type="InterPro" id="IPR013708">
    <property type="entry name" value="Shikimate_DH-bd_N"/>
</dbReference>
<keyword evidence="5" id="KW-1185">Reference proteome</keyword>
<evidence type="ECO:0000313" key="5">
    <source>
        <dbReference type="Proteomes" id="UP000319746"/>
    </source>
</evidence>
<dbReference type="GO" id="GO:0005829">
    <property type="term" value="C:cytosol"/>
    <property type="evidence" value="ECO:0007669"/>
    <property type="project" value="TreeGrafter"/>
</dbReference>
<dbReference type="SUPFAM" id="SSF51735">
    <property type="entry name" value="NAD(P)-binding Rossmann-fold domains"/>
    <property type="match status" value="1"/>
</dbReference>
<dbReference type="RefSeq" id="WP_141867615.1">
    <property type="nucleotide sequence ID" value="NZ_BAABAN010000001.1"/>
</dbReference>
<name>A0A543AGQ1_9MICC</name>
<dbReference type="GO" id="GO:0004764">
    <property type="term" value="F:shikimate 3-dehydrogenase (NADP+) activity"/>
    <property type="evidence" value="ECO:0007669"/>
    <property type="project" value="InterPro"/>
</dbReference>
<dbReference type="GO" id="GO:0019632">
    <property type="term" value="P:shikimate metabolic process"/>
    <property type="evidence" value="ECO:0007669"/>
    <property type="project" value="TreeGrafter"/>
</dbReference>
<dbReference type="NCBIfam" id="NF009201">
    <property type="entry name" value="PRK12549.1"/>
    <property type="match status" value="1"/>
</dbReference>